<dbReference type="Gene3D" id="3.40.50.150">
    <property type="entry name" value="Vaccinia Virus protein VP39"/>
    <property type="match status" value="1"/>
</dbReference>
<dbReference type="EMBL" id="JBHSIS010000017">
    <property type="protein sequence ID" value="MFC4857018.1"/>
    <property type="molecule type" value="Genomic_DNA"/>
</dbReference>
<feature type="domain" description="Methyltransferase" evidence="1">
    <location>
        <begin position="306"/>
        <end position="397"/>
    </location>
</feature>
<dbReference type="GO" id="GO:0032259">
    <property type="term" value="P:methylation"/>
    <property type="evidence" value="ECO:0007669"/>
    <property type="project" value="UniProtKB-KW"/>
</dbReference>
<gene>
    <name evidence="2" type="ORF">ACFPCV_26275</name>
</gene>
<dbReference type="CDD" id="cd02440">
    <property type="entry name" value="AdoMet_MTases"/>
    <property type="match status" value="1"/>
</dbReference>
<protein>
    <submittedName>
        <fullName evidence="2">Class I SAM-dependent methyltransferase</fullName>
        <ecNumber evidence="2">2.1.1.-</ecNumber>
    </submittedName>
</protein>
<evidence type="ECO:0000313" key="2">
    <source>
        <dbReference type="EMBL" id="MFC4857018.1"/>
    </source>
</evidence>
<dbReference type="Pfam" id="PF13649">
    <property type="entry name" value="Methyltransf_25"/>
    <property type="match status" value="1"/>
</dbReference>
<dbReference type="Proteomes" id="UP001595859">
    <property type="component" value="Unassembled WGS sequence"/>
</dbReference>
<evidence type="ECO:0000313" key="3">
    <source>
        <dbReference type="Proteomes" id="UP001595859"/>
    </source>
</evidence>
<dbReference type="EC" id="2.1.1.-" evidence="2"/>
<dbReference type="InterPro" id="IPR041698">
    <property type="entry name" value="Methyltransf_25"/>
</dbReference>
<dbReference type="InterPro" id="IPR029063">
    <property type="entry name" value="SAM-dependent_MTases_sf"/>
</dbReference>
<keyword evidence="3" id="KW-1185">Reference proteome</keyword>
<keyword evidence="2" id="KW-0808">Transferase</keyword>
<keyword evidence="2" id="KW-0489">Methyltransferase</keyword>
<dbReference type="PANTHER" id="PTHR43591">
    <property type="entry name" value="METHYLTRANSFERASE"/>
    <property type="match status" value="1"/>
</dbReference>
<dbReference type="SUPFAM" id="SSF53335">
    <property type="entry name" value="S-adenosyl-L-methionine-dependent methyltransferases"/>
    <property type="match status" value="1"/>
</dbReference>
<dbReference type="PANTHER" id="PTHR43591:SF24">
    <property type="entry name" value="2-METHOXY-6-POLYPRENYL-1,4-BENZOQUINOL METHYLASE, MITOCHONDRIAL"/>
    <property type="match status" value="1"/>
</dbReference>
<dbReference type="RefSeq" id="WP_378059010.1">
    <property type="nucleotide sequence ID" value="NZ_JBHSIS010000017.1"/>
</dbReference>
<proteinExistence type="predicted"/>
<accession>A0ABV9S5N2</accession>
<reference evidence="3" key="1">
    <citation type="journal article" date="2019" name="Int. J. Syst. Evol. Microbiol.">
        <title>The Global Catalogue of Microorganisms (GCM) 10K type strain sequencing project: providing services to taxonomists for standard genome sequencing and annotation.</title>
        <authorList>
            <consortium name="The Broad Institute Genomics Platform"/>
            <consortium name="The Broad Institute Genome Sequencing Center for Infectious Disease"/>
            <person name="Wu L."/>
            <person name="Ma J."/>
        </authorList>
    </citation>
    <scope>NUCLEOTIDE SEQUENCE [LARGE SCALE GENOMIC DNA]</scope>
    <source>
        <strain evidence="3">ZS-22-S1</strain>
    </source>
</reference>
<sequence>MPTTNPAAAALAAALIEAEDAGKGELAILLGLAIEAEEGQAAGPVTAAARARVDDYLSIWRETADEALSLALLYLLAHFPQDRDRVLDTATALPLDPEDLSRLRRALAELDQDNPDIGRVFPHPAAWERDDAARRFDQARISALGAEKIAGLWREDTETVLGHLGVKARWAVRNGPVVPASSDSVPDRDVEPPAAGAELLAQHAAAFRCPGCGGSLRLADNLAKCAACSNAYPVEKGILDLTARVGETGDDFLLKLAQVPSMGHYYEAHARPNFVRLCGSNWAGQVLPSDEDDYIASHVRPVDGPVLDLAAGAGRWTEVLAKTVGAERVIALDLLLPMLVTLRGRLPEVPAVLASAATLPFGDATLGAVLCWNALQAFPADAPTAIAEVARCLRPGGTFTLLTFRNSDDPVYRYFARRHRFPAHNDGLTLFDRDELVGWLTEAGLEIRDEASPGTFVIINAVRPAG</sequence>
<dbReference type="GO" id="GO:0008168">
    <property type="term" value="F:methyltransferase activity"/>
    <property type="evidence" value="ECO:0007669"/>
    <property type="project" value="UniProtKB-KW"/>
</dbReference>
<evidence type="ECO:0000259" key="1">
    <source>
        <dbReference type="Pfam" id="PF13649"/>
    </source>
</evidence>
<name>A0ABV9S5N2_9PSEU</name>
<organism evidence="2 3">
    <name type="scientific">Actinophytocola glycyrrhizae</name>
    <dbReference type="NCBI Taxonomy" id="2044873"/>
    <lineage>
        <taxon>Bacteria</taxon>
        <taxon>Bacillati</taxon>
        <taxon>Actinomycetota</taxon>
        <taxon>Actinomycetes</taxon>
        <taxon>Pseudonocardiales</taxon>
        <taxon>Pseudonocardiaceae</taxon>
    </lineage>
</organism>
<comment type="caution">
    <text evidence="2">The sequence shown here is derived from an EMBL/GenBank/DDBJ whole genome shotgun (WGS) entry which is preliminary data.</text>
</comment>